<dbReference type="RefSeq" id="WP_046574294.1">
    <property type="nucleotide sequence ID" value="NZ_CP010429.1"/>
</dbReference>
<accession>A0A0E3V7V8</accession>
<dbReference type="InterPro" id="IPR001789">
    <property type="entry name" value="Sig_transdc_resp-reg_receiver"/>
</dbReference>
<sequence length="144" mass="16828">MEVNGPIIFIDDDEDDQLILKPILEEIAPLSSILFFTNGQVAVDYLKTTEQRPFLIISEVNLAGINGLELRRQIEEDAQLRKRAIPFIFFTHPVYKHMVEEAYDLTIQGFFEKRDSISEIRLQLQAIIDYWSKCLHPNRFTNED</sequence>
<dbReference type="AlphaFoldDB" id="A0A0E3V7V8"/>
<dbReference type="InterPro" id="IPR050595">
    <property type="entry name" value="Bact_response_regulator"/>
</dbReference>
<dbReference type="HOGENOM" id="CLU_000445_69_17_10"/>
<evidence type="ECO:0000256" key="1">
    <source>
        <dbReference type="ARBA" id="ARBA00022553"/>
    </source>
</evidence>
<organism evidence="4 5">
    <name type="scientific">Spirosoma radiotolerans</name>
    <dbReference type="NCBI Taxonomy" id="1379870"/>
    <lineage>
        <taxon>Bacteria</taxon>
        <taxon>Pseudomonadati</taxon>
        <taxon>Bacteroidota</taxon>
        <taxon>Cytophagia</taxon>
        <taxon>Cytophagales</taxon>
        <taxon>Cytophagaceae</taxon>
        <taxon>Spirosoma</taxon>
    </lineage>
</organism>
<dbReference type="SUPFAM" id="SSF52172">
    <property type="entry name" value="CheY-like"/>
    <property type="match status" value="1"/>
</dbReference>
<dbReference type="GO" id="GO:0016301">
    <property type="term" value="F:kinase activity"/>
    <property type="evidence" value="ECO:0007669"/>
    <property type="project" value="UniProtKB-KW"/>
</dbReference>
<feature type="domain" description="Response regulatory" evidence="3">
    <location>
        <begin position="6"/>
        <end position="128"/>
    </location>
</feature>
<dbReference type="PANTHER" id="PTHR44591:SF3">
    <property type="entry name" value="RESPONSE REGULATORY DOMAIN-CONTAINING PROTEIN"/>
    <property type="match status" value="1"/>
</dbReference>
<dbReference type="Gene3D" id="3.40.50.2300">
    <property type="match status" value="1"/>
</dbReference>
<dbReference type="InterPro" id="IPR011006">
    <property type="entry name" value="CheY-like_superfamily"/>
</dbReference>
<dbReference type="PROSITE" id="PS50110">
    <property type="entry name" value="RESPONSE_REGULATORY"/>
    <property type="match status" value="1"/>
</dbReference>
<comment type="caution">
    <text evidence="2">Lacks conserved residue(s) required for the propagation of feature annotation.</text>
</comment>
<dbReference type="CDD" id="cd00156">
    <property type="entry name" value="REC"/>
    <property type="match status" value="1"/>
</dbReference>
<dbReference type="STRING" id="1379870.SD10_13560"/>
<keyword evidence="1" id="KW-0597">Phosphoprotein</keyword>
<dbReference type="PANTHER" id="PTHR44591">
    <property type="entry name" value="STRESS RESPONSE REGULATOR PROTEIN 1"/>
    <property type="match status" value="1"/>
</dbReference>
<dbReference type="KEGG" id="srd:SD10_13560"/>
<gene>
    <name evidence="4" type="ORF">SD10_13560</name>
</gene>
<protein>
    <submittedName>
        <fullName evidence="4">Histidine kinase</fullName>
    </submittedName>
</protein>
<keyword evidence="5" id="KW-1185">Reference proteome</keyword>
<dbReference type="OrthoDB" id="958614at2"/>
<evidence type="ECO:0000313" key="5">
    <source>
        <dbReference type="Proteomes" id="UP000033054"/>
    </source>
</evidence>
<dbReference type="EMBL" id="CP010429">
    <property type="protein sequence ID" value="AKD55776.1"/>
    <property type="molecule type" value="Genomic_DNA"/>
</dbReference>
<dbReference type="Pfam" id="PF00072">
    <property type="entry name" value="Response_reg"/>
    <property type="match status" value="1"/>
</dbReference>
<dbReference type="PATRIC" id="fig|1379870.5.peg.2947"/>
<keyword evidence="4" id="KW-0808">Transferase</keyword>
<evidence type="ECO:0000256" key="2">
    <source>
        <dbReference type="PROSITE-ProRule" id="PRU00169"/>
    </source>
</evidence>
<proteinExistence type="predicted"/>
<dbReference type="SMART" id="SM00448">
    <property type="entry name" value="REC"/>
    <property type="match status" value="1"/>
</dbReference>
<dbReference type="GO" id="GO:0000160">
    <property type="term" value="P:phosphorelay signal transduction system"/>
    <property type="evidence" value="ECO:0007669"/>
    <property type="project" value="InterPro"/>
</dbReference>
<reference evidence="4 5" key="1">
    <citation type="journal article" date="2014" name="Curr. Microbiol.">
        <title>Spirosoma radiotolerans sp. nov., a gamma-radiation-resistant bacterium isolated from gamma ray-irradiated soil.</title>
        <authorList>
            <person name="Lee J.J."/>
            <person name="Srinivasan S."/>
            <person name="Lim S."/>
            <person name="Joe M."/>
            <person name="Im S."/>
            <person name="Bae S.I."/>
            <person name="Park K.R."/>
            <person name="Han J.H."/>
            <person name="Park S.H."/>
            <person name="Joo B.M."/>
            <person name="Park S.J."/>
            <person name="Kim M.K."/>
        </authorList>
    </citation>
    <scope>NUCLEOTIDE SEQUENCE [LARGE SCALE GENOMIC DNA]</scope>
    <source>
        <strain evidence="4 5">DG5A</strain>
    </source>
</reference>
<name>A0A0E3V7V8_9BACT</name>
<keyword evidence="4" id="KW-0418">Kinase</keyword>
<evidence type="ECO:0000259" key="3">
    <source>
        <dbReference type="PROSITE" id="PS50110"/>
    </source>
</evidence>
<dbReference type="Proteomes" id="UP000033054">
    <property type="component" value="Chromosome"/>
</dbReference>
<evidence type="ECO:0000313" key="4">
    <source>
        <dbReference type="EMBL" id="AKD55776.1"/>
    </source>
</evidence>